<dbReference type="AlphaFoldDB" id="A0A0W0U236"/>
<organism evidence="2 4">
    <name type="scientific">Legionella feeleii</name>
    <dbReference type="NCBI Taxonomy" id="453"/>
    <lineage>
        <taxon>Bacteria</taxon>
        <taxon>Pseudomonadati</taxon>
        <taxon>Pseudomonadota</taxon>
        <taxon>Gammaproteobacteria</taxon>
        <taxon>Legionellales</taxon>
        <taxon>Legionellaceae</taxon>
        <taxon>Legionella</taxon>
    </lineage>
</organism>
<dbReference type="Proteomes" id="UP000251942">
    <property type="component" value="Unassembled WGS sequence"/>
</dbReference>
<dbReference type="Proteomes" id="UP000054698">
    <property type="component" value="Unassembled WGS sequence"/>
</dbReference>
<dbReference type="EMBL" id="LNYB01000027">
    <property type="protein sequence ID" value="KTD01968.1"/>
    <property type="molecule type" value="Genomic_DNA"/>
</dbReference>
<evidence type="ECO:0008006" key="6">
    <source>
        <dbReference type="Google" id="ProtNLM"/>
    </source>
</evidence>
<dbReference type="PATRIC" id="fig|453.4.peg.976"/>
<keyword evidence="1" id="KW-0812">Transmembrane</keyword>
<accession>A0A0W0U236</accession>
<proteinExistence type="predicted"/>
<dbReference type="RefSeq" id="WP_058444323.1">
    <property type="nucleotide sequence ID" value="NZ_CAAAHT010000068.1"/>
</dbReference>
<feature type="transmembrane region" description="Helical" evidence="1">
    <location>
        <begin position="26"/>
        <end position="45"/>
    </location>
</feature>
<evidence type="ECO:0000313" key="3">
    <source>
        <dbReference type="EMBL" id="SPX62215.1"/>
    </source>
</evidence>
<evidence type="ECO:0000313" key="5">
    <source>
        <dbReference type="Proteomes" id="UP000251942"/>
    </source>
</evidence>
<keyword evidence="1" id="KW-0472">Membrane</keyword>
<protein>
    <recommendedName>
        <fullName evidence="6">Transmembrane protein</fullName>
    </recommendedName>
</protein>
<feature type="transmembrane region" description="Helical" evidence="1">
    <location>
        <begin position="57"/>
        <end position="74"/>
    </location>
</feature>
<evidence type="ECO:0000256" key="1">
    <source>
        <dbReference type="SAM" id="Phobius"/>
    </source>
</evidence>
<gene>
    <name evidence="2" type="ORF">Lfee_0904</name>
    <name evidence="3" type="ORF">NCTC12022_02972</name>
</gene>
<keyword evidence="1" id="KW-1133">Transmembrane helix</keyword>
<dbReference type="STRING" id="453.Lfee_0904"/>
<name>A0A0W0U236_9GAMM</name>
<keyword evidence="4" id="KW-1185">Reference proteome</keyword>
<reference evidence="2 4" key="1">
    <citation type="submission" date="2015-11" db="EMBL/GenBank/DDBJ databases">
        <title>Genomic analysis of 38 Legionella species identifies large and diverse effector repertoires.</title>
        <authorList>
            <person name="Burstein D."/>
            <person name="Amaro F."/>
            <person name="Zusman T."/>
            <person name="Lifshitz Z."/>
            <person name="Cohen O."/>
            <person name="Gilbert J.A."/>
            <person name="Pupko T."/>
            <person name="Shuman H.A."/>
            <person name="Segal G."/>
        </authorList>
    </citation>
    <scope>NUCLEOTIDE SEQUENCE [LARGE SCALE GENOMIC DNA]</scope>
    <source>
        <strain evidence="2 4">WO-44C</strain>
    </source>
</reference>
<evidence type="ECO:0000313" key="4">
    <source>
        <dbReference type="Proteomes" id="UP000054698"/>
    </source>
</evidence>
<sequence length="79" mass="9595">MNDIDYYKKRLEHYEKQRKEEKKNNVCMGKLLMLVFGILVIYAFFPWREKEYTDVHFGLSVAGFIWGFVMWLKAKDSHN</sequence>
<dbReference type="EMBL" id="UASS01000037">
    <property type="protein sequence ID" value="SPX62215.1"/>
    <property type="molecule type" value="Genomic_DNA"/>
</dbReference>
<evidence type="ECO:0000313" key="2">
    <source>
        <dbReference type="EMBL" id="KTD01968.1"/>
    </source>
</evidence>
<reference evidence="3 5" key="2">
    <citation type="submission" date="2018-06" db="EMBL/GenBank/DDBJ databases">
        <authorList>
            <consortium name="Pathogen Informatics"/>
            <person name="Doyle S."/>
        </authorList>
    </citation>
    <scope>NUCLEOTIDE SEQUENCE [LARGE SCALE GENOMIC DNA]</scope>
    <source>
        <strain evidence="3 5">NCTC12022</strain>
    </source>
</reference>